<sequence length="336" mass="37556">MLSHRSKFHPRVIPYVFVGYPLGVKGYRLFDIEHIKFFLSRDVVFHEQIFPFSSISLPTDSVDPFPDFVLPKAFDFVSSPSGVSSLPHNASNLHSPAVDVTPTNAWTHDMASPIHNATTAYVVNNSNFPSFTAVILHDDHVVDVPFAAIVENSNVPSAVIENSVVPSAVDIKTSVVPSVVMPVDPWIQQSISVIPSTSVRRSQRDSRPPSYLKDYHCNLLASAALPPFQSRYPLQKVVPFSCWRDSMHSELQTMEANHTWSVVPLPSGHHSIGCKWMYKIKYHSDGTIDRYKARLVAQGYTQQKGLDYIETFSPFAKLVSVKVLLTIVVSLNWPLV</sequence>
<dbReference type="AlphaFoldDB" id="A0A6J1D9X8"/>
<gene>
    <name evidence="4 5" type="primary">LOC111018564</name>
</gene>
<dbReference type="OrthoDB" id="411615at2759"/>
<dbReference type="InterPro" id="IPR057670">
    <property type="entry name" value="SH3_retrovirus"/>
</dbReference>
<proteinExistence type="predicted"/>
<evidence type="ECO:0000259" key="2">
    <source>
        <dbReference type="Pfam" id="PF25597"/>
    </source>
</evidence>
<keyword evidence="3" id="KW-1185">Reference proteome</keyword>
<evidence type="ECO:0000313" key="5">
    <source>
        <dbReference type="RefSeq" id="XP_022150389.1"/>
    </source>
</evidence>
<protein>
    <submittedName>
        <fullName evidence="4 5">Uncharacterized protein LOC111018564 isoform X1</fullName>
    </submittedName>
</protein>
<feature type="domain" description="Reverse transcriptase Ty1/copia-type" evidence="1">
    <location>
        <begin position="257"/>
        <end position="334"/>
    </location>
</feature>
<evidence type="ECO:0000313" key="3">
    <source>
        <dbReference type="Proteomes" id="UP000504603"/>
    </source>
</evidence>
<organism evidence="3 5">
    <name type="scientific">Momordica charantia</name>
    <name type="common">Bitter gourd</name>
    <name type="synonym">Balsam pear</name>
    <dbReference type="NCBI Taxonomy" id="3673"/>
    <lineage>
        <taxon>Eukaryota</taxon>
        <taxon>Viridiplantae</taxon>
        <taxon>Streptophyta</taxon>
        <taxon>Embryophyta</taxon>
        <taxon>Tracheophyta</taxon>
        <taxon>Spermatophyta</taxon>
        <taxon>Magnoliopsida</taxon>
        <taxon>eudicotyledons</taxon>
        <taxon>Gunneridae</taxon>
        <taxon>Pentapetalae</taxon>
        <taxon>rosids</taxon>
        <taxon>fabids</taxon>
        <taxon>Cucurbitales</taxon>
        <taxon>Cucurbitaceae</taxon>
        <taxon>Momordiceae</taxon>
        <taxon>Momordica</taxon>
    </lineage>
</organism>
<evidence type="ECO:0000313" key="4">
    <source>
        <dbReference type="RefSeq" id="XP_022150388.1"/>
    </source>
</evidence>
<dbReference type="GeneID" id="111018564"/>
<feature type="domain" description="Retroviral polymerase SH3-like" evidence="2">
    <location>
        <begin position="4"/>
        <end position="54"/>
    </location>
</feature>
<dbReference type="RefSeq" id="XP_022150389.1">
    <property type="nucleotide sequence ID" value="XM_022294697.1"/>
</dbReference>
<dbReference type="InterPro" id="IPR013103">
    <property type="entry name" value="RVT_2"/>
</dbReference>
<dbReference type="Pfam" id="PF07727">
    <property type="entry name" value="RVT_2"/>
    <property type="match status" value="1"/>
</dbReference>
<reference evidence="4 5" key="1">
    <citation type="submission" date="2025-04" db="UniProtKB">
        <authorList>
            <consortium name="RefSeq"/>
        </authorList>
    </citation>
    <scope>IDENTIFICATION</scope>
    <source>
        <strain evidence="4 5">OHB3-1</strain>
    </source>
</reference>
<name>A0A6J1D9X8_MOMCH</name>
<evidence type="ECO:0000259" key="1">
    <source>
        <dbReference type="Pfam" id="PF07727"/>
    </source>
</evidence>
<dbReference type="KEGG" id="mcha:111018564"/>
<accession>A0A6J1D9X8</accession>
<dbReference type="RefSeq" id="XP_022150388.1">
    <property type="nucleotide sequence ID" value="XM_022294696.1"/>
</dbReference>
<dbReference type="Pfam" id="PF25597">
    <property type="entry name" value="SH3_retrovirus"/>
    <property type="match status" value="1"/>
</dbReference>
<dbReference type="Proteomes" id="UP000504603">
    <property type="component" value="Unplaced"/>
</dbReference>